<feature type="coiled-coil region" evidence="1">
    <location>
        <begin position="327"/>
        <end position="364"/>
    </location>
</feature>
<keyword evidence="3" id="KW-0472">Membrane</keyword>
<name>A0A061R553_9CHLO</name>
<evidence type="ECO:0000256" key="2">
    <source>
        <dbReference type="SAM" id="MobiDB-lite"/>
    </source>
</evidence>
<dbReference type="AlphaFoldDB" id="A0A061R553"/>
<organism evidence="4">
    <name type="scientific">Tetraselmis sp. GSL018</name>
    <dbReference type="NCBI Taxonomy" id="582737"/>
    <lineage>
        <taxon>Eukaryota</taxon>
        <taxon>Viridiplantae</taxon>
        <taxon>Chlorophyta</taxon>
        <taxon>core chlorophytes</taxon>
        <taxon>Chlorodendrophyceae</taxon>
        <taxon>Chlorodendrales</taxon>
        <taxon>Chlorodendraceae</taxon>
        <taxon>Tetraselmis</taxon>
    </lineage>
</organism>
<gene>
    <name evidence="4" type="ORF">TSPGSL018_14978</name>
</gene>
<sequence length="451" mass="47794">MTGVAEELLLLPFRPVTVRNGFLTAEEYWSRCRLCTSRELSRLQQSPEYTAWLEEGSRGSPLGAPARSAQHRPSARPRGALGLLGAAVVALTLTCFFLAAPYRPQQFAGGAWHGGGLLGAAESDGAWAPPPAGSQKMSAVLDAAAAAVTWPRPEGSLWWVSAAGEGGAFARAAESLARGSLLPSSIGCYLTHAATASWQKAGLGLVSRAAAIGLNRIEAYGVIFQAIKGLMTHAPAGHNAGFTTLSKEMVLLRRELEQAEARAAAAERLLEVHVDDEAAVQENHTAEVAAREARLIELEARADSAAVLGAELASRSRAQELENEALVQHLEEAAARLEDSRLHAEALEGEREGLLRRLEDALAQADGLAAMERELRGAAVGDENGSAAAEARATWEGSRQLRQQCWQLALGLLDMMLTCLSTVCFAAVLCCATLIADPAETVRRSRPRGGG</sequence>
<proteinExistence type="predicted"/>
<keyword evidence="1" id="KW-0175">Coiled coil</keyword>
<accession>A0A061R553</accession>
<evidence type="ECO:0000256" key="1">
    <source>
        <dbReference type="SAM" id="Coils"/>
    </source>
</evidence>
<feature type="non-terminal residue" evidence="4">
    <location>
        <position position="451"/>
    </location>
</feature>
<keyword evidence="3" id="KW-0812">Transmembrane</keyword>
<feature type="transmembrane region" description="Helical" evidence="3">
    <location>
        <begin position="80"/>
        <end position="100"/>
    </location>
</feature>
<dbReference type="EMBL" id="GBEZ01020801">
    <property type="protein sequence ID" value="JAC65899.1"/>
    <property type="molecule type" value="Transcribed_RNA"/>
</dbReference>
<feature type="region of interest" description="Disordered" evidence="2">
    <location>
        <begin position="55"/>
        <end position="74"/>
    </location>
</feature>
<reference evidence="4" key="1">
    <citation type="submission" date="2014-05" db="EMBL/GenBank/DDBJ databases">
        <title>The transcriptome of the halophilic microalga Tetraselmis sp. GSL018 isolated from the Great Salt Lake, Utah.</title>
        <authorList>
            <person name="Jinkerson R.E."/>
            <person name="D'Adamo S."/>
            <person name="Posewitz M.C."/>
        </authorList>
    </citation>
    <scope>NUCLEOTIDE SEQUENCE</scope>
    <source>
        <strain evidence="4">GSL018</strain>
    </source>
</reference>
<keyword evidence="3" id="KW-1133">Transmembrane helix</keyword>
<feature type="coiled-coil region" evidence="1">
    <location>
        <begin position="242"/>
        <end position="276"/>
    </location>
</feature>
<evidence type="ECO:0000256" key="3">
    <source>
        <dbReference type="SAM" id="Phobius"/>
    </source>
</evidence>
<evidence type="ECO:0000313" key="4">
    <source>
        <dbReference type="EMBL" id="JAC65899.1"/>
    </source>
</evidence>
<protein>
    <submittedName>
        <fullName evidence="4">Uncharacterized protein</fullName>
    </submittedName>
</protein>